<dbReference type="Proteomes" id="UP000035722">
    <property type="component" value="Unassembled WGS sequence"/>
</dbReference>
<comment type="caution">
    <text evidence="7">The sequence shown here is derived from an EMBL/GenBank/DDBJ whole genome shotgun (WGS) entry which is preliminary data.</text>
</comment>
<feature type="transmembrane region" description="Helical" evidence="5">
    <location>
        <begin position="654"/>
        <end position="673"/>
    </location>
</feature>
<organism evidence="7 8">
    <name type="scientific">Pseudarthrobacter siccitolerans</name>
    <dbReference type="NCBI Taxonomy" id="861266"/>
    <lineage>
        <taxon>Bacteria</taxon>
        <taxon>Bacillati</taxon>
        <taxon>Actinomycetota</taxon>
        <taxon>Actinomycetes</taxon>
        <taxon>Micrococcales</taxon>
        <taxon>Micrococcaceae</taxon>
        <taxon>Pseudarthrobacter</taxon>
    </lineage>
</organism>
<dbReference type="RefSeq" id="WP_083435229.1">
    <property type="nucleotide sequence ID" value="NZ_CAQI01000025.1"/>
</dbReference>
<reference evidence="8" key="1">
    <citation type="journal article" date="2014" name="Genome Announc.">
        <title>Genome Sequence of Arthrobacter siccitolerans 4J27, a Xeroprotectant-Producing Desiccation-Tolerant Microorganism.</title>
        <authorList>
            <person name="Manzanera M."/>
            <person name="Santa-Cruz-Calvo L."/>
            <person name="Vilchez J.I."/>
            <person name="Garcia-Fontana C."/>
            <person name="Silva-Castro G.A."/>
            <person name="Calvo C."/>
            <person name="Gonzalez-Lopez J."/>
        </authorList>
    </citation>
    <scope>NUCLEOTIDE SEQUENCE [LARGE SCALE GENOMIC DNA]</scope>
    <source>
        <strain evidence="8">4J27</strain>
    </source>
</reference>
<dbReference type="InterPro" id="IPR014550">
    <property type="entry name" value="UCP028704_OpgC"/>
</dbReference>
<feature type="transmembrane region" description="Helical" evidence="5">
    <location>
        <begin position="481"/>
        <end position="502"/>
    </location>
</feature>
<dbReference type="PROSITE" id="PS51764">
    <property type="entry name" value="GH26"/>
    <property type="match status" value="1"/>
</dbReference>
<dbReference type="STRING" id="861266.ARTSIC4J27_98"/>
<dbReference type="GO" id="GO:0016985">
    <property type="term" value="F:mannan endo-1,4-beta-mannosidase activity"/>
    <property type="evidence" value="ECO:0007669"/>
    <property type="project" value="InterPro"/>
</dbReference>
<dbReference type="InterPro" id="IPR017853">
    <property type="entry name" value="GH"/>
</dbReference>
<feature type="transmembrane region" description="Helical" evidence="5">
    <location>
        <begin position="452"/>
        <end position="475"/>
    </location>
</feature>
<keyword evidence="5" id="KW-1133">Transmembrane helix</keyword>
<dbReference type="InterPro" id="IPR000805">
    <property type="entry name" value="Glyco_hydro_26"/>
</dbReference>
<feature type="transmembrane region" description="Helical" evidence="5">
    <location>
        <begin position="598"/>
        <end position="620"/>
    </location>
</feature>
<evidence type="ECO:0000256" key="5">
    <source>
        <dbReference type="SAM" id="Phobius"/>
    </source>
</evidence>
<keyword evidence="5" id="KW-0472">Membrane</keyword>
<keyword evidence="5" id="KW-0812">Transmembrane</keyword>
<feature type="transmembrane region" description="Helical" evidence="5">
    <location>
        <begin position="736"/>
        <end position="756"/>
    </location>
</feature>
<dbReference type="OrthoDB" id="9816550at2"/>
<evidence type="ECO:0000256" key="2">
    <source>
        <dbReference type="ARBA" id="ARBA00022801"/>
    </source>
</evidence>
<keyword evidence="8" id="KW-1185">Reference proteome</keyword>
<dbReference type="GO" id="GO:0006080">
    <property type="term" value="P:substituted mannan metabolic process"/>
    <property type="evidence" value="ECO:0007669"/>
    <property type="project" value="InterPro"/>
</dbReference>
<dbReference type="SUPFAM" id="SSF51445">
    <property type="entry name" value="(Trans)glycosidases"/>
    <property type="match status" value="1"/>
</dbReference>
<feature type="transmembrane region" description="Helical" evidence="5">
    <location>
        <begin position="410"/>
        <end position="428"/>
    </location>
</feature>
<dbReference type="InterPro" id="IPR022790">
    <property type="entry name" value="GH26_dom"/>
</dbReference>
<feature type="transmembrane region" description="Helical" evidence="5">
    <location>
        <begin position="777"/>
        <end position="797"/>
    </location>
</feature>
<feature type="transmembrane region" description="Helical" evidence="5">
    <location>
        <begin position="803"/>
        <end position="821"/>
    </location>
</feature>
<evidence type="ECO:0000313" key="8">
    <source>
        <dbReference type="Proteomes" id="UP000035722"/>
    </source>
</evidence>
<dbReference type="Gene3D" id="3.20.20.80">
    <property type="entry name" value="Glycosidases"/>
    <property type="match status" value="1"/>
</dbReference>
<evidence type="ECO:0000256" key="3">
    <source>
        <dbReference type="ARBA" id="ARBA00023295"/>
    </source>
</evidence>
<comment type="caution">
    <text evidence="4">Lacks conserved residue(s) required for the propagation of feature annotation.</text>
</comment>
<feature type="transmembrane region" description="Helical" evidence="5">
    <location>
        <begin position="685"/>
        <end position="703"/>
    </location>
</feature>
<dbReference type="PANTHER" id="PTHR40079:SF4">
    <property type="entry name" value="GH26 DOMAIN-CONTAINING PROTEIN-RELATED"/>
    <property type="match status" value="1"/>
</dbReference>
<evidence type="ECO:0000259" key="6">
    <source>
        <dbReference type="PROSITE" id="PS51764"/>
    </source>
</evidence>
<evidence type="ECO:0000256" key="1">
    <source>
        <dbReference type="ARBA" id="ARBA00007754"/>
    </source>
</evidence>
<feature type="transmembrane region" description="Helical" evidence="5">
    <location>
        <begin position="523"/>
        <end position="543"/>
    </location>
</feature>
<feature type="transmembrane region" description="Helical" evidence="5">
    <location>
        <begin position="26"/>
        <end position="46"/>
    </location>
</feature>
<name>A0A024GXF1_9MICC</name>
<dbReference type="AlphaFoldDB" id="A0A024GXF1"/>
<feature type="transmembrane region" description="Helical" evidence="5">
    <location>
        <begin position="627"/>
        <end position="648"/>
    </location>
</feature>
<keyword evidence="3" id="KW-0326">Glycosidase</keyword>
<dbReference type="PANTHER" id="PTHR40079">
    <property type="entry name" value="MANNAN ENDO-1,4-BETA-MANNOSIDASE E-RELATED"/>
    <property type="match status" value="1"/>
</dbReference>
<accession>A0A024GXF1</accession>
<dbReference type="Pfam" id="PF10129">
    <property type="entry name" value="OpgC_C"/>
    <property type="match status" value="1"/>
</dbReference>
<evidence type="ECO:0000313" key="7">
    <source>
        <dbReference type="EMBL" id="CCQ44174.1"/>
    </source>
</evidence>
<sequence length="832" mass="89596">MGVLISTPTAAALQHPFRHLRLQNPLLRAGAALFAAVLVTVLALVLPAGAARAAETFPDEGKPMLGAVLEWGEDTAAGFTDRLGASPALFGHDIALPFRASEENDIRGFLEQSGGQGAHAMLTVKPDVPLDQVTADAAASFAGEVRKLASNFKGQLLIRFAPDMNASWVEWGQQPAAYRSAFQAISAAFEETDGERTSMVWEPYLGKDYPYDRHRNAPGPGSEGFALLDTNGDGVWNGSDAAYAPYYPGDDAVDWVGLTAFHDDTAGGAPVNTVPRQNELQEMLTTSGAENFYATYAAGKDKPFLLQTAAFYSPASGGASDVDIKVGWWDHVLSAATSPDFAKTAAVVWDERTSARDTGVASIDWLLTGNPAVAAAARDRLEASPMVTGPVTDIAAGSGYVRANTLTGPAAWTVGAALIILLVALWQIPRRVNAATAWSYTDPSTRDSRVDLLRGMAIVFVVVNHLGMTSLFQLLTQEAVGFVSGAELFVIFSGLVVGMVYGPRVKADFGTVVDLTSRRAGKLYVTAIAVLIGVFLISLLRLFQTDTLTTFVDQGTGGAGHTGAGRTYDLYAGMESLFQFPVPPQVLPAILLLQFGPWQFNVMGLYVVLLLVSPLVLAALNRGKAAWVLAAALAVYAVGAVTRFRILPSQFEDSFPLLVWQVLFVTGLVAGFHRHRIVSWFSDHTWAVAACTAAAFIFAFLSWGNPYLANGFDVRLSIVPDTAYRSMYDLFFGRTYLAPGRLLNVLVLVVAAYAFLTAYWKPVARALGWFLIPLGRATLYVFIIHVVLIAVIANIPALRQGDIWINTAAYALVLGLLWVMVRTRFLFRIIPT</sequence>
<comment type="similarity">
    <text evidence="1 4">Belongs to the glycosyl hydrolase 26 family.</text>
</comment>
<dbReference type="EMBL" id="CAQI01000025">
    <property type="protein sequence ID" value="CCQ44174.1"/>
    <property type="molecule type" value="Genomic_DNA"/>
</dbReference>
<protein>
    <submittedName>
        <fullName evidence="7">OpgC, C terminal domain protein</fullName>
    </submittedName>
</protein>
<evidence type="ECO:0000256" key="4">
    <source>
        <dbReference type="PROSITE-ProRule" id="PRU01100"/>
    </source>
</evidence>
<feature type="domain" description="GH26" evidence="6">
    <location>
        <begin position="46"/>
        <end position="357"/>
    </location>
</feature>
<proteinExistence type="inferred from homology"/>
<gene>
    <name evidence="7" type="ORF">ARTSIC4J27_98</name>
</gene>
<keyword evidence="2" id="KW-0378">Hydrolase</keyword>